<dbReference type="OMA" id="WDPMASM"/>
<dbReference type="Proteomes" id="UP000596660">
    <property type="component" value="Unplaced"/>
</dbReference>
<name>A0A803LA95_CHEQI</name>
<reference evidence="1" key="2">
    <citation type="submission" date="2021-03" db="UniProtKB">
        <authorList>
            <consortium name="EnsemblPlants"/>
        </authorList>
    </citation>
    <scope>IDENTIFICATION</scope>
</reference>
<dbReference type="PANTHER" id="PTHR34538:SF4">
    <property type="entry name" value="EXPRESSED PROTEIN"/>
    <property type="match status" value="1"/>
</dbReference>
<evidence type="ECO:0000313" key="1">
    <source>
        <dbReference type="EnsemblPlants" id="AUR62008784-RA:cds"/>
    </source>
</evidence>
<dbReference type="Gramene" id="AUR62008784-RA">
    <property type="protein sequence ID" value="AUR62008784-RA:cds"/>
    <property type="gene ID" value="AUR62008784"/>
</dbReference>
<proteinExistence type="predicted"/>
<sequence length="100" mass="11388">MKILGWDPMASMKKRIACSGGASSATSYMKIHRRATPQECCEGGSFLLVKQLFWKIRAKWKQYCLKRQRGNAINYSYDAKSYNQNFDSGHPLDRPSPLAP</sequence>
<keyword evidence="2" id="KW-1185">Reference proteome</keyword>
<dbReference type="PANTHER" id="PTHR34538">
    <property type="entry name" value="EXPRESSED PROTEIN"/>
    <property type="match status" value="1"/>
</dbReference>
<reference evidence="1" key="1">
    <citation type="journal article" date="2017" name="Nature">
        <title>The genome of Chenopodium quinoa.</title>
        <authorList>
            <person name="Jarvis D.E."/>
            <person name="Ho Y.S."/>
            <person name="Lightfoot D.J."/>
            <person name="Schmoeckel S.M."/>
            <person name="Li B."/>
            <person name="Borm T.J.A."/>
            <person name="Ohyanagi H."/>
            <person name="Mineta K."/>
            <person name="Michell C.T."/>
            <person name="Saber N."/>
            <person name="Kharbatia N.M."/>
            <person name="Rupper R.R."/>
            <person name="Sharp A.R."/>
            <person name="Dally N."/>
            <person name="Boughton B.A."/>
            <person name="Woo Y.H."/>
            <person name="Gao G."/>
            <person name="Schijlen E.G.W.M."/>
            <person name="Guo X."/>
            <person name="Momin A.A."/>
            <person name="Negrao S."/>
            <person name="Al-Babili S."/>
            <person name="Gehring C."/>
            <person name="Roessner U."/>
            <person name="Jung C."/>
            <person name="Murphy K."/>
            <person name="Arold S.T."/>
            <person name="Gojobori T."/>
            <person name="van der Linden C.G."/>
            <person name="van Loo E.N."/>
            <person name="Jellen E.N."/>
            <person name="Maughan P.J."/>
            <person name="Tester M."/>
        </authorList>
    </citation>
    <scope>NUCLEOTIDE SEQUENCE [LARGE SCALE GENOMIC DNA]</scope>
    <source>
        <strain evidence="1">cv. PI 614886</strain>
    </source>
</reference>
<dbReference type="EnsemblPlants" id="AUR62008784-RA">
    <property type="protein sequence ID" value="AUR62008784-RA:cds"/>
    <property type="gene ID" value="AUR62008784"/>
</dbReference>
<organism evidence="1 2">
    <name type="scientific">Chenopodium quinoa</name>
    <name type="common">Quinoa</name>
    <dbReference type="NCBI Taxonomy" id="63459"/>
    <lineage>
        <taxon>Eukaryota</taxon>
        <taxon>Viridiplantae</taxon>
        <taxon>Streptophyta</taxon>
        <taxon>Embryophyta</taxon>
        <taxon>Tracheophyta</taxon>
        <taxon>Spermatophyta</taxon>
        <taxon>Magnoliopsida</taxon>
        <taxon>eudicotyledons</taxon>
        <taxon>Gunneridae</taxon>
        <taxon>Pentapetalae</taxon>
        <taxon>Caryophyllales</taxon>
        <taxon>Chenopodiaceae</taxon>
        <taxon>Chenopodioideae</taxon>
        <taxon>Atripliceae</taxon>
        <taxon>Chenopodium</taxon>
    </lineage>
</organism>
<evidence type="ECO:0000313" key="2">
    <source>
        <dbReference type="Proteomes" id="UP000596660"/>
    </source>
</evidence>
<accession>A0A803LA95</accession>
<dbReference type="AlphaFoldDB" id="A0A803LA95"/>
<protein>
    <submittedName>
        <fullName evidence="1">Uncharacterized protein</fullName>
    </submittedName>
</protein>